<organism evidence="1 2">
    <name type="scientific">Agrocybe chaxingu</name>
    <dbReference type="NCBI Taxonomy" id="84603"/>
    <lineage>
        <taxon>Eukaryota</taxon>
        <taxon>Fungi</taxon>
        <taxon>Dikarya</taxon>
        <taxon>Basidiomycota</taxon>
        <taxon>Agaricomycotina</taxon>
        <taxon>Agaricomycetes</taxon>
        <taxon>Agaricomycetidae</taxon>
        <taxon>Agaricales</taxon>
        <taxon>Agaricineae</taxon>
        <taxon>Strophariaceae</taxon>
        <taxon>Agrocybe</taxon>
    </lineage>
</organism>
<dbReference type="EMBL" id="JANKHO010000510">
    <property type="protein sequence ID" value="KAJ3509040.1"/>
    <property type="molecule type" value="Genomic_DNA"/>
</dbReference>
<keyword evidence="2" id="KW-1185">Reference proteome</keyword>
<dbReference type="OrthoDB" id="419598at2759"/>
<comment type="caution">
    <text evidence="1">The sequence shown here is derived from an EMBL/GenBank/DDBJ whole genome shotgun (WGS) entry which is preliminary data.</text>
</comment>
<gene>
    <name evidence="1" type="ORF">NLJ89_g5434</name>
</gene>
<dbReference type="InterPro" id="IPR036291">
    <property type="entry name" value="NAD(P)-bd_dom_sf"/>
</dbReference>
<dbReference type="SUPFAM" id="SSF51735">
    <property type="entry name" value="NAD(P)-binding Rossmann-fold domains"/>
    <property type="match status" value="1"/>
</dbReference>
<reference evidence="1" key="1">
    <citation type="submission" date="2022-07" db="EMBL/GenBank/DDBJ databases">
        <title>Genome Sequence of Agrocybe chaxingu.</title>
        <authorList>
            <person name="Buettner E."/>
        </authorList>
    </citation>
    <scope>NUCLEOTIDE SEQUENCE</scope>
    <source>
        <strain evidence="1">MP-N11</strain>
    </source>
</reference>
<dbReference type="InterPro" id="IPR051604">
    <property type="entry name" value="Ergot_Alk_Oxidoreductase"/>
</dbReference>
<dbReference type="PANTHER" id="PTHR43162">
    <property type="match status" value="1"/>
</dbReference>
<dbReference type="Proteomes" id="UP001148786">
    <property type="component" value="Unassembled WGS sequence"/>
</dbReference>
<proteinExistence type="predicted"/>
<sequence length="156" mass="17346">MLTYFLPIENFGTLFVHSIKENNEIFSTTKNGKIPLIGADDIAKAAFDALYAEKSANTDYYVVGPELYTYDEASTFSALFTEVLGRKITHKHLTDEEELALYQSFGLSKEYAAMLNAGEGLVANGSEEAFVGTNKTITGTHTLRQFVEANKQIWLK</sequence>
<dbReference type="Gene3D" id="3.90.25.10">
    <property type="entry name" value="UDP-galactose 4-epimerase, domain 1"/>
    <property type="match status" value="1"/>
</dbReference>
<dbReference type="AlphaFoldDB" id="A0A9W8K191"/>
<evidence type="ECO:0000313" key="1">
    <source>
        <dbReference type="EMBL" id="KAJ3509040.1"/>
    </source>
</evidence>
<evidence type="ECO:0000313" key="2">
    <source>
        <dbReference type="Proteomes" id="UP001148786"/>
    </source>
</evidence>
<accession>A0A9W8K191</accession>
<name>A0A9W8K191_9AGAR</name>
<protein>
    <submittedName>
        <fullName evidence="1">Uncharacterized protein</fullName>
    </submittedName>
</protein>
<dbReference type="PANTHER" id="PTHR43162:SF1">
    <property type="entry name" value="PRESTALK A DIFFERENTIATION PROTEIN A"/>
    <property type="match status" value="1"/>
</dbReference>
<dbReference type="Gene3D" id="3.40.50.720">
    <property type="entry name" value="NAD(P)-binding Rossmann-like Domain"/>
    <property type="match status" value="1"/>
</dbReference>